<accession>A0A9D1ZJ18</accession>
<dbReference type="PANTHER" id="PTHR38440:SF1">
    <property type="entry name" value="UPF0398 PROTEIN SPR0331"/>
    <property type="match status" value="1"/>
</dbReference>
<dbReference type="Gene3D" id="3.40.50.450">
    <property type="match status" value="1"/>
</dbReference>
<sequence>MEKTRDNKAQSVCFSGHRLIQQGKRKALKQELRTEIAKAYARGVRNFYCGMALGFDTLAATAALSLQCELPGMRVIAVIPFQGQADRWMEADRELYEDILANVDETVVLSRRYYDGCLLRRNDYMLERSGGVIAYFDGQPKGGTYYTCKKARSHGLDVTNLYDSV</sequence>
<evidence type="ECO:0000313" key="2">
    <source>
        <dbReference type="Proteomes" id="UP000886851"/>
    </source>
</evidence>
<comment type="caution">
    <text evidence="1">The sequence shown here is derived from an EMBL/GenBank/DDBJ whole genome shotgun (WGS) entry which is preliminary data.</text>
</comment>
<reference evidence="1" key="2">
    <citation type="submission" date="2021-04" db="EMBL/GenBank/DDBJ databases">
        <authorList>
            <person name="Gilroy R."/>
        </authorList>
    </citation>
    <scope>NUCLEOTIDE SEQUENCE</scope>
    <source>
        <strain evidence="1">Gambia2-208</strain>
    </source>
</reference>
<name>A0A9D1ZJ18_9BACE</name>
<dbReference type="InterPro" id="IPR010697">
    <property type="entry name" value="YspA"/>
</dbReference>
<dbReference type="SUPFAM" id="SSF102405">
    <property type="entry name" value="MCP/YpsA-like"/>
    <property type="match status" value="1"/>
</dbReference>
<dbReference type="PANTHER" id="PTHR38440">
    <property type="entry name" value="UPF0398 PROTEIN YPSA"/>
    <property type="match status" value="1"/>
</dbReference>
<dbReference type="AlphaFoldDB" id="A0A9D1ZJ18"/>
<dbReference type="Proteomes" id="UP000886851">
    <property type="component" value="Unassembled WGS sequence"/>
</dbReference>
<organism evidence="1 2">
    <name type="scientific">Candidatus Bacteroides pullicola</name>
    <dbReference type="NCBI Taxonomy" id="2838475"/>
    <lineage>
        <taxon>Bacteria</taxon>
        <taxon>Pseudomonadati</taxon>
        <taxon>Bacteroidota</taxon>
        <taxon>Bacteroidia</taxon>
        <taxon>Bacteroidales</taxon>
        <taxon>Bacteroidaceae</taxon>
        <taxon>Bacteroides</taxon>
    </lineage>
</organism>
<proteinExistence type="predicted"/>
<dbReference type="EMBL" id="DXCV01000061">
    <property type="protein sequence ID" value="HIY88828.1"/>
    <property type="molecule type" value="Genomic_DNA"/>
</dbReference>
<evidence type="ECO:0000313" key="1">
    <source>
        <dbReference type="EMBL" id="HIY88828.1"/>
    </source>
</evidence>
<protein>
    <submittedName>
        <fullName evidence="1">DUF1273 domain-containing protein</fullName>
    </submittedName>
</protein>
<dbReference type="Pfam" id="PF06908">
    <property type="entry name" value="YpsA"/>
    <property type="match status" value="1"/>
</dbReference>
<gene>
    <name evidence="1" type="ORF">H9824_09015</name>
</gene>
<reference evidence="1" key="1">
    <citation type="journal article" date="2021" name="PeerJ">
        <title>Extensive microbial diversity within the chicken gut microbiome revealed by metagenomics and culture.</title>
        <authorList>
            <person name="Gilroy R."/>
            <person name="Ravi A."/>
            <person name="Getino M."/>
            <person name="Pursley I."/>
            <person name="Horton D.L."/>
            <person name="Alikhan N.F."/>
            <person name="Baker D."/>
            <person name="Gharbi K."/>
            <person name="Hall N."/>
            <person name="Watson M."/>
            <person name="Adriaenssens E.M."/>
            <person name="Foster-Nyarko E."/>
            <person name="Jarju S."/>
            <person name="Secka A."/>
            <person name="Antonio M."/>
            <person name="Oren A."/>
            <person name="Chaudhuri R.R."/>
            <person name="La Ragione R."/>
            <person name="Hildebrand F."/>
            <person name="Pallen M.J."/>
        </authorList>
    </citation>
    <scope>NUCLEOTIDE SEQUENCE</scope>
    <source>
        <strain evidence="1">Gambia2-208</strain>
    </source>
</reference>